<reference evidence="2" key="1">
    <citation type="submission" date="2016-06" db="EMBL/GenBank/DDBJ databases">
        <authorList>
            <person name="Berg J.A."/>
            <person name="Stratton M.L."/>
            <person name="Esplin I.D."/>
            <person name="Jensen G.L."/>
            <person name="Merrill B.D."/>
            <person name="Breakwell D.P."/>
            <person name="Hope S."/>
            <person name="Grose J.H."/>
        </authorList>
    </citation>
    <scope>NUCLEOTIDE SEQUENCE [LARGE SCALE GENOMIC DNA]</scope>
</reference>
<sequence length="503" mass="58759">MQQYFELPSLDATIRKPIVDGVVQRVLNESGIEQASVIFEDEINNTAYQPGSTLGDEVPVDYASPERVYVEVEEERDEYARINRQVGMQAEPYFFENAKDQVRAWPVRTMYNITITLRRTSASRDELLRWTNRLDSLIDMGRFSVMTEAEAFYYIPRPALHLLNACYVAAGTRVPEFADFKAYLKAHFTPDVFVAGNVAGGQEALSVRYSPTRLETVYDVQVPAWDKDENRWEATFVVRFSYQRPEEIVVSYPYIINQTPLAEEYWPEIDPPWVSNEEDVQRHAQQKNLDGTWWINESRQLIRLPYLLSPTEQFERTHSPLKNKLLHIFGTDVVFDEDNMTSPKVLSVDDLPYVWNKDLLPYIEHCRAIDPTGQRGVFRTELFEEGQIIEPRFYNWDNGTFALKGRDVLVNKGYYLTESVIYDWRNLDLWPLQLYPKAAKVLIEWLFPEWDVPAWWWDLPKFPPSVEDDIKNLTKTPDKRILLTIFNTTIFTMRGTENVESVA</sequence>
<evidence type="ECO:0000313" key="1">
    <source>
        <dbReference type="EMBL" id="ANZ50502.1"/>
    </source>
</evidence>
<dbReference type="EMBL" id="KX397373">
    <property type="protein sequence ID" value="ANZ50502.1"/>
    <property type="molecule type" value="Genomic_DNA"/>
</dbReference>
<organism evidence="1 2">
    <name type="scientific">Erwinia phage vB_EamM_Stratton</name>
    <dbReference type="NCBI Taxonomy" id="1883378"/>
    <lineage>
        <taxon>Viruses</taxon>
        <taxon>Duplodnaviria</taxon>
        <taxon>Heunggongvirae</taxon>
        <taxon>Uroviricota</taxon>
        <taxon>Caudoviricetes</taxon>
        <taxon>Chimalliviridae</taxon>
        <taxon>Erskinevirus</taxon>
        <taxon>Erskinevirus EaH2</taxon>
    </lineage>
</organism>
<protein>
    <submittedName>
        <fullName evidence="1">Uncharacterized protein</fullName>
    </submittedName>
</protein>
<gene>
    <name evidence="1" type="ORF">STRATTON_77</name>
</gene>
<accession>A0A1B2IGY7</accession>
<evidence type="ECO:0000313" key="2">
    <source>
        <dbReference type="Proteomes" id="UP000221949"/>
    </source>
</evidence>
<name>A0A1B2IGY7_9CAUD</name>
<dbReference type="Proteomes" id="UP000221949">
    <property type="component" value="Segment"/>
</dbReference>
<proteinExistence type="predicted"/>